<evidence type="ECO:0000313" key="3">
    <source>
        <dbReference type="Proteomes" id="UP001596174"/>
    </source>
</evidence>
<evidence type="ECO:0000256" key="1">
    <source>
        <dbReference type="SAM" id="MobiDB-lite"/>
    </source>
</evidence>
<name>A0ABW1G7F9_9ACTN</name>
<proteinExistence type="predicted"/>
<dbReference type="EMBL" id="JBHSQJ010000083">
    <property type="protein sequence ID" value="MFC5909502.1"/>
    <property type="molecule type" value="Genomic_DNA"/>
</dbReference>
<gene>
    <name evidence="2" type="ORF">ACFP3V_20065</name>
</gene>
<sequence>MTSRNPKKTPAPVPPSGTPLKSADGREMDCELCGQPRPVLFQTTPDTHEIEQAGEIVPARVCLRCWSKHHREALVICPHCGNEVEDALW</sequence>
<reference evidence="3" key="1">
    <citation type="journal article" date="2019" name="Int. J. Syst. Evol. Microbiol.">
        <title>The Global Catalogue of Microorganisms (GCM) 10K type strain sequencing project: providing services to taxonomists for standard genome sequencing and annotation.</title>
        <authorList>
            <consortium name="The Broad Institute Genomics Platform"/>
            <consortium name="The Broad Institute Genome Sequencing Center for Infectious Disease"/>
            <person name="Wu L."/>
            <person name="Ma J."/>
        </authorList>
    </citation>
    <scope>NUCLEOTIDE SEQUENCE [LARGE SCALE GENOMIC DNA]</scope>
    <source>
        <strain evidence="3">JCM 4816</strain>
    </source>
</reference>
<comment type="caution">
    <text evidence="2">The sequence shown here is derived from an EMBL/GenBank/DDBJ whole genome shotgun (WGS) entry which is preliminary data.</text>
</comment>
<dbReference type="Proteomes" id="UP001596174">
    <property type="component" value="Unassembled WGS sequence"/>
</dbReference>
<feature type="region of interest" description="Disordered" evidence="1">
    <location>
        <begin position="1"/>
        <end position="26"/>
    </location>
</feature>
<organism evidence="2 3">
    <name type="scientific">Streptacidiphilus monticola</name>
    <dbReference type="NCBI Taxonomy" id="2161674"/>
    <lineage>
        <taxon>Bacteria</taxon>
        <taxon>Bacillati</taxon>
        <taxon>Actinomycetota</taxon>
        <taxon>Actinomycetes</taxon>
        <taxon>Kitasatosporales</taxon>
        <taxon>Streptomycetaceae</taxon>
        <taxon>Streptacidiphilus</taxon>
    </lineage>
</organism>
<evidence type="ECO:0000313" key="2">
    <source>
        <dbReference type="EMBL" id="MFC5909502.1"/>
    </source>
</evidence>
<protein>
    <recommendedName>
        <fullName evidence="4">Small CPxCG-related zinc finger protein</fullName>
    </recommendedName>
</protein>
<dbReference type="RefSeq" id="WP_380585359.1">
    <property type="nucleotide sequence ID" value="NZ_JBHSQJ010000083.1"/>
</dbReference>
<keyword evidence="3" id="KW-1185">Reference proteome</keyword>
<evidence type="ECO:0008006" key="4">
    <source>
        <dbReference type="Google" id="ProtNLM"/>
    </source>
</evidence>
<accession>A0ABW1G7F9</accession>